<dbReference type="PANTHER" id="PTHR48111">
    <property type="entry name" value="REGULATOR OF RPOS"/>
    <property type="match status" value="1"/>
</dbReference>
<name>A0A286F8G3_9BACT</name>
<evidence type="ECO:0000313" key="5">
    <source>
        <dbReference type="Proteomes" id="UP000219452"/>
    </source>
</evidence>
<sequence>MENNNSLSIFILDDDPFCGSLYEQHVRNLGHTNVKFFMDGQECLNSLTEQPDVIFLDYHMEPLNGLDVLRKIKRFNPNIYLVVVSSQEDVQVAVNSLKYGAFDYIIKGRNEFERIGTVLRKVQEVMELLKQHPQGKWKKLRNLFGMEPKR</sequence>
<evidence type="ECO:0000256" key="2">
    <source>
        <dbReference type="PROSITE-ProRule" id="PRU00169"/>
    </source>
</evidence>
<evidence type="ECO:0000313" key="4">
    <source>
        <dbReference type="EMBL" id="SOD79279.1"/>
    </source>
</evidence>
<organism evidence="4 5">
    <name type="scientific">Spirosoma fluviale</name>
    <dbReference type="NCBI Taxonomy" id="1597977"/>
    <lineage>
        <taxon>Bacteria</taxon>
        <taxon>Pseudomonadati</taxon>
        <taxon>Bacteroidota</taxon>
        <taxon>Cytophagia</taxon>
        <taxon>Cytophagales</taxon>
        <taxon>Cytophagaceae</taxon>
        <taxon>Spirosoma</taxon>
    </lineage>
</organism>
<dbReference type="Gene3D" id="3.40.50.2300">
    <property type="match status" value="1"/>
</dbReference>
<dbReference type="GO" id="GO:0006355">
    <property type="term" value="P:regulation of DNA-templated transcription"/>
    <property type="evidence" value="ECO:0007669"/>
    <property type="project" value="TreeGrafter"/>
</dbReference>
<feature type="modified residue" description="4-aspartylphosphate" evidence="2">
    <location>
        <position position="57"/>
    </location>
</feature>
<dbReference type="PROSITE" id="PS50110">
    <property type="entry name" value="RESPONSE_REGULATORY"/>
    <property type="match status" value="1"/>
</dbReference>
<dbReference type="SMART" id="SM00448">
    <property type="entry name" value="REC"/>
    <property type="match status" value="1"/>
</dbReference>
<dbReference type="RefSeq" id="WP_097124565.1">
    <property type="nucleotide sequence ID" value="NZ_OCNH01000001.1"/>
</dbReference>
<gene>
    <name evidence="4" type="ORF">SAMN06269250_0891</name>
</gene>
<dbReference type="Pfam" id="PF00072">
    <property type="entry name" value="Response_reg"/>
    <property type="match status" value="1"/>
</dbReference>
<dbReference type="SUPFAM" id="SSF52172">
    <property type="entry name" value="CheY-like"/>
    <property type="match status" value="1"/>
</dbReference>
<proteinExistence type="predicted"/>
<dbReference type="GO" id="GO:0000976">
    <property type="term" value="F:transcription cis-regulatory region binding"/>
    <property type="evidence" value="ECO:0007669"/>
    <property type="project" value="TreeGrafter"/>
</dbReference>
<dbReference type="InterPro" id="IPR001789">
    <property type="entry name" value="Sig_transdc_resp-reg_receiver"/>
</dbReference>
<evidence type="ECO:0000259" key="3">
    <source>
        <dbReference type="PROSITE" id="PS50110"/>
    </source>
</evidence>
<dbReference type="GO" id="GO:0000156">
    <property type="term" value="F:phosphorelay response regulator activity"/>
    <property type="evidence" value="ECO:0007669"/>
    <property type="project" value="TreeGrafter"/>
</dbReference>
<dbReference type="AlphaFoldDB" id="A0A286F8G3"/>
<feature type="domain" description="Response regulatory" evidence="3">
    <location>
        <begin position="8"/>
        <end position="122"/>
    </location>
</feature>
<dbReference type="EMBL" id="OCNH01000001">
    <property type="protein sequence ID" value="SOD79279.1"/>
    <property type="molecule type" value="Genomic_DNA"/>
</dbReference>
<evidence type="ECO:0000256" key="1">
    <source>
        <dbReference type="ARBA" id="ARBA00023125"/>
    </source>
</evidence>
<dbReference type="CDD" id="cd00156">
    <property type="entry name" value="REC"/>
    <property type="match status" value="1"/>
</dbReference>
<dbReference type="PANTHER" id="PTHR48111:SF17">
    <property type="entry name" value="TRANSCRIPTIONAL REGULATORY PROTEIN YPDB"/>
    <property type="match status" value="1"/>
</dbReference>
<keyword evidence="1" id="KW-0238">DNA-binding</keyword>
<dbReference type="InterPro" id="IPR011006">
    <property type="entry name" value="CheY-like_superfamily"/>
</dbReference>
<dbReference type="GO" id="GO:0032993">
    <property type="term" value="C:protein-DNA complex"/>
    <property type="evidence" value="ECO:0007669"/>
    <property type="project" value="TreeGrafter"/>
</dbReference>
<dbReference type="Proteomes" id="UP000219452">
    <property type="component" value="Unassembled WGS sequence"/>
</dbReference>
<dbReference type="GO" id="GO:0005829">
    <property type="term" value="C:cytosol"/>
    <property type="evidence" value="ECO:0007669"/>
    <property type="project" value="TreeGrafter"/>
</dbReference>
<protein>
    <submittedName>
        <fullName evidence="4">Response regulator receiver domain-containing protein</fullName>
    </submittedName>
</protein>
<keyword evidence="5" id="KW-1185">Reference proteome</keyword>
<reference evidence="5" key="1">
    <citation type="submission" date="2017-09" db="EMBL/GenBank/DDBJ databases">
        <authorList>
            <person name="Varghese N."/>
            <person name="Submissions S."/>
        </authorList>
    </citation>
    <scope>NUCLEOTIDE SEQUENCE [LARGE SCALE GENOMIC DNA]</scope>
    <source>
        <strain evidence="5">DSM 29961</strain>
    </source>
</reference>
<accession>A0A286F8G3</accession>
<dbReference type="InterPro" id="IPR039420">
    <property type="entry name" value="WalR-like"/>
</dbReference>
<keyword evidence="2" id="KW-0597">Phosphoprotein</keyword>
<dbReference type="OrthoDB" id="1118837at2"/>